<organism evidence="7 8">
    <name type="scientific">Candidatus Lloydbacteria bacterium RIFCSPHIGHO2_02_FULL_51_22</name>
    <dbReference type="NCBI Taxonomy" id="1798663"/>
    <lineage>
        <taxon>Bacteria</taxon>
        <taxon>Candidatus Lloydiibacteriota</taxon>
    </lineage>
</organism>
<dbReference type="AlphaFoldDB" id="A0A1G2DF72"/>
<feature type="transmembrane region" description="Helical" evidence="6">
    <location>
        <begin position="332"/>
        <end position="351"/>
    </location>
</feature>
<feature type="transmembrane region" description="Helical" evidence="6">
    <location>
        <begin position="71"/>
        <end position="91"/>
    </location>
</feature>
<feature type="transmembrane region" description="Helical" evidence="6">
    <location>
        <begin position="206"/>
        <end position="224"/>
    </location>
</feature>
<dbReference type="PANTHER" id="PTHR22926:SF5">
    <property type="entry name" value="PHOSPHO-N-ACETYLMURAMOYL-PENTAPEPTIDE-TRANSFERASE HOMOLOG"/>
    <property type="match status" value="1"/>
</dbReference>
<feature type="transmembrane region" description="Helical" evidence="6">
    <location>
        <begin position="6"/>
        <end position="32"/>
    </location>
</feature>
<protein>
    <recommendedName>
        <fullName evidence="9">Phospho-N-acetylmuramoyl-pentapeptide-transferase</fullName>
    </recommendedName>
</protein>
<keyword evidence="4 6" id="KW-1133">Transmembrane helix</keyword>
<feature type="transmembrane region" description="Helical" evidence="6">
    <location>
        <begin position="111"/>
        <end position="130"/>
    </location>
</feature>
<feature type="transmembrane region" description="Helical" evidence="6">
    <location>
        <begin position="280"/>
        <end position="300"/>
    </location>
</feature>
<comment type="caution">
    <text evidence="7">The sequence shown here is derived from an EMBL/GenBank/DDBJ whole genome shotgun (WGS) entry which is preliminary data.</text>
</comment>
<feature type="transmembrane region" description="Helical" evidence="6">
    <location>
        <begin position="230"/>
        <end position="247"/>
    </location>
</feature>
<evidence type="ECO:0000256" key="6">
    <source>
        <dbReference type="SAM" id="Phobius"/>
    </source>
</evidence>
<dbReference type="GO" id="GO:0044038">
    <property type="term" value="P:cell wall macromolecule biosynthetic process"/>
    <property type="evidence" value="ECO:0007669"/>
    <property type="project" value="TreeGrafter"/>
</dbReference>
<dbReference type="EMBL" id="MHLN01000009">
    <property type="protein sequence ID" value="OGZ12193.1"/>
    <property type="molecule type" value="Genomic_DNA"/>
</dbReference>
<dbReference type="InterPro" id="IPR000715">
    <property type="entry name" value="Glycosyl_transferase_4"/>
</dbReference>
<dbReference type="Proteomes" id="UP000178099">
    <property type="component" value="Unassembled WGS sequence"/>
</dbReference>
<evidence type="ECO:0000256" key="1">
    <source>
        <dbReference type="ARBA" id="ARBA00004141"/>
    </source>
</evidence>
<keyword evidence="3 6" id="KW-0812">Transmembrane</keyword>
<comment type="subcellular location">
    <subcellularLocation>
        <location evidence="1">Membrane</location>
        <topology evidence="1">Multi-pass membrane protein</topology>
    </subcellularLocation>
</comment>
<sequence length="352" mass="38709">MEVINVVKILFPFTVAFFLGIALTPFLAHYLYKYKLWKKQARSEGLGGGGTPMFHALHEKRETSVPRMGGVVIWLSATITIFGFSLFAFFFPSPAAEKFSFLSRNQTWLPLFTLVVASLIGLVDDFLVVYGRGRYTGGGLSLWVRILLVLFLGALGAWWFYMKLGVDSIAVPFLGEIEIGLLFIPFFMLTMLALFSGGVIDGIDGLAAGVMTPAFLAYAGIAFFQNQIDLAAFSAVIAGGTLAFLWFNIPPARFYMSETGMLGLTTTLAVIAFLTKEVLVLPVIAFPLFAASLSDIIQVLSKKFRGGKKVFLIAPIHHHFEARGWPPYKVTMRFWIVGGIMSILGMVLALIS</sequence>
<accession>A0A1G2DF72</accession>
<dbReference type="PANTHER" id="PTHR22926">
    <property type="entry name" value="PHOSPHO-N-ACETYLMURAMOYL-PENTAPEPTIDE-TRANSFERASE"/>
    <property type="match status" value="1"/>
</dbReference>
<feature type="transmembrane region" description="Helical" evidence="6">
    <location>
        <begin position="142"/>
        <end position="161"/>
    </location>
</feature>
<dbReference type="GO" id="GO:0016780">
    <property type="term" value="F:phosphotransferase activity, for other substituted phosphate groups"/>
    <property type="evidence" value="ECO:0007669"/>
    <property type="project" value="InterPro"/>
</dbReference>
<feature type="transmembrane region" description="Helical" evidence="6">
    <location>
        <begin position="254"/>
        <end position="274"/>
    </location>
</feature>
<evidence type="ECO:0000256" key="2">
    <source>
        <dbReference type="ARBA" id="ARBA00022679"/>
    </source>
</evidence>
<dbReference type="GO" id="GO:0071555">
    <property type="term" value="P:cell wall organization"/>
    <property type="evidence" value="ECO:0007669"/>
    <property type="project" value="TreeGrafter"/>
</dbReference>
<evidence type="ECO:0000313" key="8">
    <source>
        <dbReference type="Proteomes" id="UP000178099"/>
    </source>
</evidence>
<evidence type="ECO:0008006" key="9">
    <source>
        <dbReference type="Google" id="ProtNLM"/>
    </source>
</evidence>
<reference evidence="7 8" key="1">
    <citation type="journal article" date="2016" name="Nat. Commun.">
        <title>Thousands of microbial genomes shed light on interconnected biogeochemical processes in an aquifer system.</title>
        <authorList>
            <person name="Anantharaman K."/>
            <person name="Brown C.T."/>
            <person name="Hug L.A."/>
            <person name="Sharon I."/>
            <person name="Castelle C.J."/>
            <person name="Probst A.J."/>
            <person name="Thomas B.C."/>
            <person name="Singh A."/>
            <person name="Wilkins M.J."/>
            <person name="Karaoz U."/>
            <person name="Brodie E.L."/>
            <person name="Williams K.H."/>
            <person name="Hubbard S.S."/>
            <person name="Banfield J.F."/>
        </authorList>
    </citation>
    <scope>NUCLEOTIDE SEQUENCE [LARGE SCALE GENOMIC DNA]</scope>
</reference>
<feature type="transmembrane region" description="Helical" evidence="6">
    <location>
        <begin position="173"/>
        <end position="194"/>
    </location>
</feature>
<name>A0A1G2DF72_9BACT</name>
<dbReference type="GO" id="GO:0005886">
    <property type="term" value="C:plasma membrane"/>
    <property type="evidence" value="ECO:0007669"/>
    <property type="project" value="TreeGrafter"/>
</dbReference>
<evidence type="ECO:0000256" key="5">
    <source>
        <dbReference type="ARBA" id="ARBA00023136"/>
    </source>
</evidence>
<dbReference type="Pfam" id="PF00953">
    <property type="entry name" value="Glycos_transf_4"/>
    <property type="match status" value="1"/>
</dbReference>
<evidence type="ECO:0000313" key="7">
    <source>
        <dbReference type="EMBL" id="OGZ12193.1"/>
    </source>
</evidence>
<proteinExistence type="predicted"/>
<evidence type="ECO:0000256" key="4">
    <source>
        <dbReference type="ARBA" id="ARBA00022989"/>
    </source>
</evidence>
<evidence type="ECO:0000256" key="3">
    <source>
        <dbReference type="ARBA" id="ARBA00022692"/>
    </source>
</evidence>
<keyword evidence="5 6" id="KW-0472">Membrane</keyword>
<keyword evidence="2" id="KW-0808">Transferase</keyword>
<gene>
    <name evidence="7" type="ORF">A3D67_00790</name>
</gene>